<evidence type="ECO:0000313" key="2">
    <source>
        <dbReference type="EMBL" id="HER43675.1"/>
    </source>
</evidence>
<evidence type="ECO:0000256" key="1">
    <source>
        <dbReference type="SAM" id="SignalP"/>
    </source>
</evidence>
<name>A0A7V2AUT2_UNCEI</name>
<dbReference type="Proteomes" id="UP000886069">
    <property type="component" value="Unassembled WGS sequence"/>
</dbReference>
<dbReference type="AlphaFoldDB" id="A0A7V2AUT2"/>
<keyword evidence="1" id="KW-0732">Signal</keyword>
<sequence>MWKSVTISAATISLCICACCASTPPPVPGDEESGEVHISAVDSAAAASYDFLFIQMHADILAELGRRAGTERTETSLIEIRSIVEAAERTYLEGAYIVAVELLTEADELLRNIP</sequence>
<gene>
    <name evidence="2" type="ORF">ENO08_04370</name>
</gene>
<accession>A0A7V2AUT2</accession>
<dbReference type="EMBL" id="DSEC01000308">
    <property type="protein sequence ID" value="HER43675.1"/>
    <property type="molecule type" value="Genomic_DNA"/>
</dbReference>
<proteinExistence type="predicted"/>
<comment type="caution">
    <text evidence="2">The sequence shown here is derived from an EMBL/GenBank/DDBJ whole genome shotgun (WGS) entry which is preliminary data.</text>
</comment>
<evidence type="ECO:0008006" key="3">
    <source>
        <dbReference type="Google" id="ProtNLM"/>
    </source>
</evidence>
<organism evidence="2">
    <name type="scientific">Eiseniibacteriota bacterium</name>
    <dbReference type="NCBI Taxonomy" id="2212470"/>
    <lineage>
        <taxon>Bacteria</taxon>
        <taxon>Candidatus Eiseniibacteriota</taxon>
    </lineage>
</organism>
<protein>
    <recommendedName>
        <fullName evidence="3">DUF4398 domain-containing protein</fullName>
    </recommendedName>
</protein>
<feature type="signal peptide" evidence="1">
    <location>
        <begin position="1"/>
        <end position="21"/>
    </location>
</feature>
<feature type="chain" id="PRO_5031080593" description="DUF4398 domain-containing protein" evidence="1">
    <location>
        <begin position="22"/>
        <end position="114"/>
    </location>
</feature>
<reference evidence="2" key="1">
    <citation type="journal article" date="2020" name="mSystems">
        <title>Genome- and Community-Level Interaction Insights into Carbon Utilization and Element Cycling Functions of Hydrothermarchaeota in Hydrothermal Sediment.</title>
        <authorList>
            <person name="Zhou Z."/>
            <person name="Liu Y."/>
            <person name="Xu W."/>
            <person name="Pan J."/>
            <person name="Luo Z.H."/>
            <person name="Li M."/>
        </authorList>
    </citation>
    <scope>NUCLEOTIDE SEQUENCE [LARGE SCALE GENOMIC DNA]</scope>
    <source>
        <strain evidence="2">SpSt-1233</strain>
    </source>
</reference>